<dbReference type="InterPro" id="IPR013099">
    <property type="entry name" value="K_chnl_dom"/>
</dbReference>
<accession>A0AAW1GJD4</accession>
<evidence type="ECO:0000313" key="12">
    <source>
        <dbReference type="Proteomes" id="UP001443914"/>
    </source>
</evidence>
<dbReference type="GO" id="GO:0005886">
    <property type="term" value="C:plasma membrane"/>
    <property type="evidence" value="ECO:0007669"/>
    <property type="project" value="TreeGrafter"/>
</dbReference>
<keyword evidence="3" id="KW-0813">Transport</keyword>
<evidence type="ECO:0000256" key="4">
    <source>
        <dbReference type="ARBA" id="ARBA00022692"/>
    </source>
</evidence>
<keyword evidence="12" id="KW-1185">Reference proteome</keyword>
<dbReference type="SUPFAM" id="SSF81324">
    <property type="entry name" value="Voltage-gated potassium channels"/>
    <property type="match status" value="2"/>
</dbReference>
<reference evidence="11" key="1">
    <citation type="submission" date="2024-03" db="EMBL/GenBank/DDBJ databases">
        <title>WGS assembly of Saponaria officinalis var. Norfolk2.</title>
        <authorList>
            <person name="Jenkins J."/>
            <person name="Shu S."/>
            <person name="Grimwood J."/>
            <person name="Barry K."/>
            <person name="Goodstein D."/>
            <person name="Schmutz J."/>
            <person name="Leebens-Mack J."/>
            <person name="Osbourn A."/>
        </authorList>
    </citation>
    <scope>NUCLEOTIDE SEQUENCE [LARGE SCALE GENOMIC DNA]</scope>
    <source>
        <strain evidence="11">JIC</strain>
    </source>
</reference>
<dbReference type="InterPro" id="IPR003280">
    <property type="entry name" value="2pore_dom_K_chnl"/>
</dbReference>
<dbReference type="GO" id="GO:0005774">
    <property type="term" value="C:vacuolar membrane"/>
    <property type="evidence" value="ECO:0007669"/>
    <property type="project" value="UniProtKB-ARBA"/>
</dbReference>
<dbReference type="PANTHER" id="PTHR11003">
    <property type="entry name" value="POTASSIUM CHANNEL, SUBFAMILY K"/>
    <property type="match status" value="1"/>
</dbReference>
<organism evidence="11 12">
    <name type="scientific">Saponaria officinalis</name>
    <name type="common">Common soapwort</name>
    <name type="synonym">Lychnis saponaria</name>
    <dbReference type="NCBI Taxonomy" id="3572"/>
    <lineage>
        <taxon>Eukaryota</taxon>
        <taxon>Viridiplantae</taxon>
        <taxon>Streptophyta</taxon>
        <taxon>Embryophyta</taxon>
        <taxon>Tracheophyta</taxon>
        <taxon>Spermatophyta</taxon>
        <taxon>Magnoliopsida</taxon>
        <taxon>eudicotyledons</taxon>
        <taxon>Gunneridae</taxon>
        <taxon>Pentapetalae</taxon>
        <taxon>Caryophyllales</taxon>
        <taxon>Caryophyllaceae</taxon>
        <taxon>Caryophylleae</taxon>
        <taxon>Saponaria</taxon>
    </lineage>
</organism>
<evidence type="ECO:0000259" key="10">
    <source>
        <dbReference type="Pfam" id="PF07885"/>
    </source>
</evidence>
<evidence type="ECO:0000256" key="3">
    <source>
        <dbReference type="ARBA" id="ARBA00022448"/>
    </source>
</evidence>
<dbReference type="GO" id="GO:0015271">
    <property type="term" value="F:outward rectifier potassium channel activity"/>
    <property type="evidence" value="ECO:0007669"/>
    <property type="project" value="TreeGrafter"/>
</dbReference>
<feature type="transmembrane region" description="Helical" evidence="9">
    <location>
        <begin position="293"/>
        <end position="312"/>
    </location>
</feature>
<evidence type="ECO:0000256" key="8">
    <source>
        <dbReference type="ARBA" id="ARBA00023303"/>
    </source>
</evidence>
<feature type="transmembrane region" description="Helical" evidence="9">
    <location>
        <begin position="171"/>
        <end position="191"/>
    </location>
</feature>
<keyword evidence="8" id="KW-0407">Ion channel</keyword>
<dbReference type="FunFam" id="1.10.287.70:FF:000167">
    <property type="entry name" value="Two-pore potassium channel 2-like"/>
    <property type="match status" value="1"/>
</dbReference>
<dbReference type="AlphaFoldDB" id="A0AAW1GJD4"/>
<feature type="transmembrane region" description="Helical" evidence="9">
    <location>
        <begin position="112"/>
        <end position="134"/>
    </location>
</feature>
<dbReference type="Pfam" id="PF07885">
    <property type="entry name" value="Ion_trans_2"/>
    <property type="match status" value="2"/>
</dbReference>
<evidence type="ECO:0000256" key="9">
    <source>
        <dbReference type="SAM" id="Phobius"/>
    </source>
</evidence>
<keyword evidence="7 9" id="KW-0472">Membrane</keyword>
<dbReference type="PROSITE" id="PS00018">
    <property type="entry name" value="EF_HAND_1"/>
    <property type="match status" value="1"/>
</dbReference>
<proteinExistence type="inferred from homology"/>
<gene>
    <name evidence="11" type="ORF">RND81_14G004200</name>
</gene>
<evidence type="ECO:0000256" key="1">
    <source>
        <dbReference type="ARBA" id="ARBA00004141"/>
    </source>
</evidence>
<dbReference type="Gene3D" id="1.10.287.70">
    <property type="match status" value="2"/>
</dbReference>
<evidence type="ECO:0000256" key="5">
    <source>
        <dbReference type="ARBA" id="ARBA00022989"/>
    </source>
</evidence>
<keyword evidence="5 9" id="KW-1133">Transmembrane helix</keyword>
<dbReference type="PANTHER" id="PTHR11003:SF303">
    <property type="entry name" value="OS01G0696100 PROTEIN"/>
    <property type="match status" value="1"/>
</dbReference>
<name>A0AAW1GJD4_SAPOF</name>
<keyword evidence="6" id="KW-0406">Ion transport</keyword>
<dbReference type="EMBL" id="JBDFQZ010000014">
    <property type="protein sequence ID" value="KAK9663882.1"/>
    <property type="molecule type" value="Genomic_DNA"/>
</dbReference>
<feature type="transmembrane region" description="Helical" evidence="9">
    <location>
        <begin position="237"/>
        <end position="258"/>
    </location>
</feature>
<dbReference type="InterPro" id="IPR018247">
    <property type="entry name" value="EF_Hand_1_Ca_BS"/>
</dbReference>
<sequence>MADEPLIRRVNTLKIRDTSILKPTVRIATGYIDRRSLNRLSSFKLHSNDTTVSVITNNNDTAPRSVSTVTEKFAADRFQRSASAPALYTEERAIISRDSLVPRRRRLTAPQIIVAALFGLLIYIVVGITVFTFASESFKGHKTHKLIDSVYFTIVTLSTIGYGDIVPATKFTKLFTCLFILVGFGFIDILLNGLVTYVLDLQEDVLLAAVDQNQFTEMIETYVFDKKKKRMRIRSKMYLALGVVVFALMLGTTTAHFVEHLAWVDSFYLSVTSVTTVGYGDYAFETPVGRCFAIVWLLISTLAVARAFLYLVEYRTQKRNQRTADLVLQKKLTLGDLVAADLDRDGSISKSDYVVYKLREMGKIDDKDIIEICEQFDTMESPDHTNITVADLMEGGTEPQTTNIGSRPQG</sequence>
<evidence type="ECO:0000256" key="2">
    <source>
        <dbReference type="ARBA" id="ARBA00010159"/>
    </source>
</evidence>
<comment type="caution">
    <text evidence="11">The sequence shown here is derived from an EMBL/GenBank/DDBJ whole genome shotgun (WGS) entry which is preliminary data.</text>
</comment>
<keyword evidence="4 9" id="KW-0812">Transmembrane</keyword>
<evidence type="ECO:0000313" key="11">
    <source>
        <dbReference type="EMBL" id="KAK9663882.1"/>
    </source>
</evidence>
<feature type="domain" description="Potassium channel" evidence="10">
    <location>
        <begin position="238"/>
        <end position="314"/>
    </location>
</feature>
<dbReference type="Proteomes" id="UP001443914">
    <property type="component" value="Unassembled WGS sequence"/>
</dbReference>
<evidence type="ECO:0000256" key="6">
    <source>
        <dbReference type="ARBA" id="ARBA00023065"/>
    </source>
</evidence>
<dbReference type="GO" id="GO:0022841">
    <property type="term" value="F:potassium ion leak channel activity"/>
    <property type="evidence" value="ECO:0007669"/>
    <property type="project" value="TreeGrafter"/>
</dbReference>
<comment type="subcellular location">
    <subcellularLocation>
        <location evidence="1">Membrane</location>
        <topology evidence="1">Multi-pass membrane protein</topology>
    </subcellularLocation>
</comment>
<dbReference type="GO" id="GO:0030322">
    <property type="term" value="P:stabilization of membrane potential"/>
    <property type="evidence" value="ECO:0007669"/>
    <property type="project" value="TreeGrafter"/>
</dbReference>
<comment type="similarity">
    <text evidence="2">Belongs to the two pore domain potassium channel (TC 1.A.1.7) family.</text>
</comment>
<protein>
    <recommendedName>
        <fullName evidence="10">Potassium channel domain-containing protein</fullName>
    </recommendedName>
</protein>
<evidence type="ECO:0000256" key="7">
    <source>
        <dbReference type="ARBA" id="ARBA00023136"/>
    </source>
</evidence>
<feature type="domain" description="Potassium channel" evidence="10">
    <location>
        <begin position="120"/>
        <end position="198"/>
    </location>
</feature>
<dbReference type="PRINTS" id="PR01333">
    <property type="entry name" value="2POREKCHANEL"/>
</dbReference>